<name>A0ABQ4N3W1_9BACL</name>
<dbReference type="Proteomes" id="UP000680304">
    <property type="component" value="Unassembled WGS sequence"/>
</dbReference>
<evidence type="ECO:0008006" key="3">
    <source>
        <dbReference type="Google" id="ProtNLM"/>
    </source>
</evidence>
<sequence length="328" mass="36072">MPVIPLGGFHNGWAVGIGSSMFYGAGYVDKGDGTVEHSFFTQAYEDYTLYYRKLIAEGLLDPEAFTQTDPIANEKIKQGRIAVLAAHYPAILDASKDYVKQHPGSDYVPVGPLERAGAEPDRPVDLAIQGNNVTVITKACKDVDAALRLLDFLASDEGFMLARYGVQGTHWEMENGKPVAKKEWFDKFAADTTGKVRKNEGISIGLESLTGQDRINSVAGGDIWADQDRIAAMENARSILRPNGISVISAYNPGDVIIKSPQWEALKPSMDKIGDVWEQAIYAKTDEDALRLLNDLRGQMNKTGYTEAIQFVNENLKGKEIVKLQMPN</sequence>
<gene>
    <name evidence="1" type="ORF">PACILC2_14140</name>
</gene>
<dbReference type="Gene3D" id="3.40.190.10">
    <property type="entry name" value="Periplasmic binding protein-like II"/>
    <property type="match status" value="2"/>
</dbReference>
<keyword evidence="2" id="KW-1185">Reference proteome</keyword>
<reference evidence="1 2" key="1">
    <citation type="submission" date="2021-04" db="EMBL/GenBank/DDBJ databases">
        <title>Draft genome sequence of Paenibacillus cisolokensis, LC2-13A.</title>
        <authorList>
            <person name="Uke A."/>
            <person name="Chhe C."/>
            <person name="Baramee S."/>
            <person name="Kosugi A."/>
        </authorList>
    </citation>
    <scope>NUCLEOTIDE SEQUENCE [LARGE SCALE GENOMIC DNA]</scope>
    <source>
        <strain evidence="1 2">LC2-13A</strain>
    </source>
</reference>
<protein>
    <recommendedName>
        <fullName evidence="3">ABC transporter substrate-binding protein</fullName>
    </recommendedName>
</protein>
<dbReference type="SUPFAM" id="SSF53850">
    <property type="entry name" value="Periplasmic binding protein-like II"/>
    <property type="match status" value="1"/>
</dbReference>
<dbReference type="EMBL" id="BOVJ01000044">
    <property type="protein sequence ID" value="GIQ62846.1"/>
    <property type="molecule type" value="Genomic_DNA"/>
</dbReference>
<evidence type="ECO:0000313" key="2">
    <source>
        <dbReference type="Proteomes" id="UP000680304"/>
    </source>
</evidence>
<proteinExistence type="predicted"/>
<comment type="caution">
    <text evidence="1">The sequence shown here is derived from an EMBL/GenBank/DDBJ whole genome shotgun (WGS) entry which is preliminary data.</text>
</comment>
<organism evidence="1 2">
    <name type="scientific">Paenibacillus cisolokensis</name>
    <dbReference type="NCBI Taxonomy" id="1658519"/>
    <lineage>
        <taxon>Bacteria</taxon>
        <taxon>Bacillati</taxon>
        <taxon>Bacillota</taxon>
        <taxon>Bacilli</taxon>
        <taxon>Bacillales</taxon>
        <taxon>Paenibacillaceae</taxon>
        <taxon>Paenibacillus</taxon>
    </lineage>
</organism>
<accession>A0ABQ4N3W1</accession>
<evidence type="ECO:0000313" key="1">
    <source>
        <dbReference type="EMBL" id="GIQ62846.1"/>
    </source>
</evidence>